<sequence>MVDTSSTASALTYEVVVADGVERHTELRLPDGGPIVSSPLSSTLIHGCREMVLVDPCWTIQQTTLLGDRIEATGRRLVAVYITHGHGDHWFGTAQLLKRFPGVQVYATPGTIALMDQQNAARPSFWDILFPGLIGPSPVLAKPVSRRYGHSGWSPVTRTGICRTPRHDRPDPPVSDRRTGTARRQTGATRVL</sequence>
<dbReference type="SUPFAM" id="SSF56281">
    <property type="entry name" value="Metallo-hydrolase/oxidoreductase"/>
    <property type="match status" value="1"/>
</dbReference>
<dbReference type="Pfam" id="PF00753">
    <property type="entry name" value="Lactamase_B"/>
    <property type="match status" value="1"/>
</dbReference>
<reference evidence="3 4" key="1">
    <citation type="submission" date="2012-08" db="EMBL/GenBank/DDBJ databases">
        <title>Whole genome shotgun sequence of Gordonia namibiensis NBRC 108229.</title>
        <authorList>
            <person name="Isaki-Nakamura S."/>
            <person name="Hosoyama A."/>
            <person name="Tsuchikane K."/>
            <person name="Katsumata H."/>
            <person name="Baba S."/>
            <person name="Yamazaki S."/>
            <person name="Fujita N."/>
        </authorList>
    </citation>
    <scope>NUCLEOTIDE SEQUENCE [LARGE SCALE GENOMIC DNA]</scope>
    <source>
        <strain evidence="3 4">NBRC 108229</strain>
    </source>
</reference>
<comment type="caution">
    <text evidence="3">The sequence shown here is derived from an EMBL/GenBank/DDBJ whole genome shotgun (WGS) entry which is preliminary data.</text>
</comment>
<gene>
    <name evidence="3" type="ORF">GONAM_02_01910</name>
</gene>
<organism evidence="3 4">
    <name type="scientific">Gordonia namibiensis NBRC 108229</name>
    <dbReference type="NCBI Taxonomy" id="1208314"/>
    <lineage>
        <taxon>Bacteria</taxon>
        <taxon>Bacillati</taxon>
        <taxon>Actinomycetota</taxon>
        <taxon>Actinomycetes</taxon>
        <taxon>Mycobacteriales</taxon>
        <taxon>Gordoniaceae</taxon>
        <taxon>Gordonia</taxon>
    </lineage>
</organism>
<feature type="domain" description="Metallo-beta-lactamase" evidence="2">
    <location>
        <begin position="41"/>
        <end position="111"/>
    </location>
</feature>
<dbReference type="PANTHER" id="PTHR42951">
    <property type="entry name" value="METALLO-BETA-LACTAMASE DOMAIN-CONTAINING"/>
    <property type="match status" value="1"/>
</dbReference>
<accession>K6VR31</accession>
<keyword evidence="4" id="KW-1185">Reference proteome</keyword>
<evidence type="ECO:0000313" key="3">
    <source>
        <dbReference type="EMBL" id="GAB98668.1"/>
    </source>
</evidence>
<dbReference type="Gene3D" id="3.60.15.10">
    <property type="entry name" value="Ribonuclease Z/Hydroxyacylglutathione hydrolase-like"/>
    <property type="match status" value="1"/>
</dbReference>
<name>K6VR31_9ACTN</name>
<feature type="region of interest" description="Disordered" evidence="1">
    <location>
        <begin position="155"/>
        <end position="192"/>
    </location>
</feature>
<feature type="compositionally biased region" description="Low complexity" evidence="1">
    <location>
        <begin position="182"/>
        <end position="192"/>
    </location>
</feature>
<feature type="compositionally biased region" description="Basic and acidic residues" evidence="1">
    <location>
        <begin position="165"/>
        <end position="179"/>
    </location>
</feature>
<dbReference type="AlphaFoldDB" id="K6VR31"/>
<dbReference type="InterPro" id="IPR001279">
    <property type="entry name" value="Metallo-B-lactamas"/>
</dbReference>
<dbReference type="InterPro" id="IPR050855">
    <property type="entry name" value="NDM-1-like"/>
</dbReference>
<protein>
    <recommendedName>
        <fullName evidence="2">Metallo-beta-lactamase domain-containing protein</fullName>
    </recommendedName>
</protein>
<dbReference type="Proteomes" id="UP000035058">
    <property type="component" value="Unassembled WGS sequence"/>
</dbReference>
<evidence type="ECO:0000259" key="2">
    <source>
        <dbReference type="Pfam" id="PF00753"/>
    </source>
</evidence>
<evidence type="ECO:0000256" key="1">
    <source>
        <dbReference type="SAM" id="MobiDB-lite"/>
    </source>
</evidence>
<dbReference type="RefSeq" id="WP_006864949.1">
    <property type="nucleotide sequence ID" value="NZ_BAHE01000002.1"/>
</dbReference>
<dbReference type="PANTHER" id="PTHR42951:SF14">
    <property type="entry name" value="METALLO-BETA-LACTAMASE SUPERFAMILY PROTEIN"/>
    <property type="match status" value="1"/>
</dbReference>
<proteinExistence type="predicted"/>
<dbReference type="EMBL" id="BAHE01000002">
    <property type="protein sequence ID" value="GAB98668.1"/>
    <property type="molecule type" value="Genomic_DNA"/>
</dbReference>
<dbReference type="InterPro" id="IPR036866">
    <property type="entry name" value="RibonucZ/Hydroxyglut_hydro"/>
</dbReference>
<evidence type="ECO:0000313" key="4">
    <source>
        <dbReference type="Proteomes" id="UP000035058"/>
    </source>
</evidence>